<dbReference type="RefSeq" id="WP_245858641.1">
    <property type="nucleotide sequence ID" value="NZ_AZRL01000005.1"/>
</dbReference>
<keyword evidence="13" id="KW-0966">Cell projection</keyword>
<organism evidence="13 14">
    <name type="scientific">Petrotoga olearia DSM 13574</name>
    <dbReference type="NCBI Taxonomy" id="1122955"/>
    <lineage>
        <taxon>Bacteria</taxon>
        <taxon>Thermotogati</taxon>
        <taxon>Thermotogota</taxon>
        <taxon>Thermotogae</taxon>
        <taxon>Petrotogales</taxon>
        <taxon>Petrotogaceae</taxon>
        <taxon>Petrotoga</taxon>
    </lineage>
</organism>
<dbReference type="PANTHER" id="PTHR30531">
    <property type="entry name" value="FLAGELLAR BIOSYNTHETIC PROTEIN FLHB"/>
    <property type="match status" value="1"/>
</dbReference>
<accession>A0A2K1P3L4</accession>
<dbReference type="InterPro" id="IPR006136">
    <property type="entry name" value="FlhB"/>
</dbReference>
<keyword evidence="5 12" id="KW-1003">Cell membrane</keyword>
<evidence type="ECO:0000256" key="6">
    <source>
        <dbReference type="ARBA" id="ARBA00022692"/>
    </source>
</evidence>
<comment type="caution">
    <text evidence="13">The sequence shown here is derived from an EMBL/GenBank/DDBJ whole genome shotgun (WGS) entry which is preliminary data.</text>
</comment>
<dbReference type="GO" id="GO:0044780">
    <property type="term" value="P:bacterial-type flagellum assembly"/>
    <property type="evidence" value="ECO:0007669"/>
    <property type="project" value="InterPro"/>
</dbReference>
<dbReference type="EMBL" id="AZRL01000005">
    <property type="protein sequence ID" value="PNR97383.1"/>
    <property type="molecule type" value="Genomic_DNA"/>
</dbReference>
<keyword evidence="8 12" id="KW-0653">Protein transport</keyword>
<gene>
    <name evidence="12" type="primary">flhB</name>
    <name evidence="13" type="ORF">X929_03085</name>
</gene>
<evidence type="ECO:0000313" key="13">
    <source>
        <dbReference type="EMBL" id="PNR97383.1"/>
    </source>
</evidence>
<dbReference type="FunFam" id="3.40.1690.10:FF:000001">
    <property type="entry name" value="Flagellar biosynthetic protein FlhB"/>
    <property type="match status" value="1"/>
</dbReference>
<reference evidence="13 14" key="1">
    <citation type="submission" date="2013-12" db="EMBL/GenBank/DDBJ databases">
        <title>Comparative genomics of Petrotoga isolates.</title>
        <authorList>
            <person name="Nesbo C.L."/>
            <person name="Charchuk R."/>
            <person name="Chow K."/>
        </authorList>
    </citation>
    <scope>NUCLEOTIDE SEQUENCE [LARGE SCALE GENOMIC DNA]</scope>
    <source>
        <strain evidence="13 14">DSM 13574</strain>
    </source>
</reference>
<dbReference type="InterPro" id="IPR029025">
    <property type="entry name" value="T3SS_substrate_exporter_C"/>
</dbReference>
<sequence length="377" mass="43826">MGRSIYNSIFSTNGMDKKVDDSSISINLQLFADPDKTEDPTPRRLEKAREEGNIPQSNEFNMAVSFLSISLFLWVIFEPLLNDIFKVFYDYLSLDLDFSPTDLLGYEIKAHMNLYIKLVLFFGVAVVVSTLLGMIQTKFLFTFKSLKLDLSKINPIKGFKRLFSLRSVVELIKALLKLAILGLLTFNIIKSNWYKILSLAEEETSFSFNMIFDLVINILFQLGIALLLLSLFDFWYQRYEYKKELKMSKYEVKQERKEIEGNPEIKQRQRELMRNLARSRMMQKVPEADVVITNPTHYAVAIEYKPEEMQAPIVVAKGKDEVAFKIRDIAFKHGIPILERPALAREIYEKVDINEEIPEHLYTLVAEVLAYVYKLSY</sequence>
<evidence type="ECO:0000256" key="11">
    <source>
        <dbReference type="ARBA" id="ARBA00023225"/>
    </source>
</evidence>
<evidence type="ECO:0000256" key="1">
    <source>
        <dbReference type="ARBA" id="ARBA00004651"/>
    </source>
</evidence>
<dbReference type="SUPFAM" id="SSF160544">
    <property type="entry name" value="EscU C-terminal domain-like"/>
    <property type="match status" value="1"/>
</dbReference>
<dbReference type="InterPro" id="IPR006135">
    <property type="entry name" value="T3SS_substrate_exporter"/>
</dbReference>
<keyword evidence="11 12" id="KW-1006">Bacterial flagellum protein export</keyword>
<dbReference type="NCBIfam" id="TIGR00328">
    <property type="entry name" value="flhB"/>
    <property type="match status" value="1"/>
</dbReference>
<proteinExistence type="inferred from homology"/>
<evidence type="ECO:0000256" key="12">
    <source>
        <dbReference type="RuleBase" id="RU364091"/>
    </source>
</evidence>
<keyword evidence="13" id="KW-0282">Flagellum</keyword>
<feature type="transmembrane region" description="Helical" evidence="12">
    <location>
        <begin position="214"/>
        <end position="236"/>
    </location>
</feature>
<evidence type="ECO:0000256" key="2">
    <source>
        <dbReference type="ARBA" id="ARBA00010690"/>
    </source>
</evidence>
<evidence type="ECO:0000256" key="4">
    <source>
        <dbReference type="ARBA" id="ARBA00022448"/>
    </source>
</evidence>
<feature type="transmembrane region" description="Helical" evidence="12">
    <location>
        <begin position="60"/>
        <end position="77"/>
    </location>
</feature>
<comment type="similarity">
    <text evidence="2 12">Belongs to the type III secretion exporter family.</text>
</comment>
<feature type="transmembrane region" description="Helical" evidence="12">
    <location>
        <begin position="174"/>
        <end position="194"/>
    </location>
</feature>
<keyword evidence="9 12" id="KW-1133">Transmembrane helix</keyword>
<dbReference type="PRINTS" id="PR00950">
    <property type="entry name" value="TYPE3IMSPROT"/>
</dbReference>
<evidence type="ECO:0000256" key="8">
    <source>
        <dbReference type="ARBA" id="ARBA00022927"/>
    </source>
</evidence>
<dbReference type="Pfam" id="PF01312">
    <property type="entry name" value="Bac_export_2"/>
    <property type="match status" value="1"/>
</dbReference>
<keyword evidence="6 12" id="KW-0812">Transmembrane</keyword>
<dbReference type="PANTHER" id="PTHR30531:SF12">
    <property type="entry name" value="FLAGELLAR BIOSYNTHETIC PROTEIN FLHB"/>
    <property type="match status" value="1"/>
</dbReference>
<keyword evidence="7 12" id="KW-1005">Bacterial flagellum biogenesis</keyword>
<dbReference type="Gene3D" id="3.40.1690.10">
    <property type="entry name" value="secretion proteins EscU"/>
    <property type="match status" value="1"/>
</dbReference>
<evidence type="ECO:0000256" key="9">
    <source>
        <dbReference type="ARBA" id="ARBA00022989"/>
    </source>
</evidence>
<protein>
    <recommendedName>
        <fullName evidence="3 12">Flagellar biosynthetic protein FlhB</fullName>
    </recommendedName>
</protein>
<evidence type="ECO:0000256" key="5">
    <source>
        <dbReference type="ARBA" id="ARBA00022475"/>
    </source>
</evidence>
<keyword evidence="13" id="KW-0969">Cilium</keyword>
<keyword evidence="10 12" id="KW-0472">Membrane</keyword>
<dbReference type="AlphaFoldDB" id="A0A2K1P3L4"/>
<keyword evidence="4 12" id="KW-0813">Transport</keyword>
<dbReference type="GO" id="GO:0009306">
    <property type="term" value="P:protein secretion"/>
    <property type="evidence" value="ECO:0007669"/>
    <property type="project" value="InterPro"/>
</dbReference>
<name>A0A2K1P3L4_9BACT</name>
<dbReference type="GO" id="GO:0005886">
    <property type="term" value="C:plasma membrane"/>
    <property type="evidence" value="ECO:0007669"/>
    <property type="project" value="UniProtKB-SubCell"/>
</dbReference>
<dbReference type="Proteomes" id="UP000236434">
    <property type="component" value="Unassembled WGS sequence"/>
</dbReference>
<comment type="function">
    <text evidence="12">Required for formation of the rod structure in the basal body of the flagellar apparatus. Together with FliI and FliH, may constitute the export apparatus of flagellin.</text>
</comment>
<evidence type="ECO:0000256" key="7">
    <source>
        <dbReference type="ARBA" id="ARBA00022795"/>
    </source>
</evidence>
<evidence type="ECO:0000256" key="10">
    <source>
        <dbReference type="ARBA" id="ARBA00023136"/>
    </source>
</evidence>
<comment type="subcellular location">
    <subcellularLocation>
        <location evidence="1">Cell membrane</location>
        <topology evidence="1">Multi-pass membrane protein</topology>
    </subcellularLocation>
</comment>
<evidence type="ECO:0000256" key="3">
    <source>
        <dbReference type="ARBA" id="ARBA00021622"/>
    </source>
</evidence>
<evidence type="ECO:0000313" key="14">
    <source>
        <dbReference type="Proteomes" id="UP000236434"/>
    </source>
</evidence>
<feature type="transmembrane region" description="Helical" evidence="12">
    <location>
        <begin position="114"/>
        <end position="135"/>
    </location>
</feature>